<proteinExistence type="predicted"/>
<dbReference type="CDD" id="cd00161">
    <property type="entry name" value="beta-trefoil_Ricin-like"/>
    <property type="match status" value="1"/>
</dbReference>
<dbReference type="SUPFAM" id="SSF50370">
    <property type="entry name" value="Ricin B-like lectins"/>
    <property type="match status" value="1"/>
</dbReference>
<dbReference type="Pfam" id="PF14200">
    <property type="entry name" value="RicinB_lectin_2"/>
    <property type="match status" value="1"/>
</dbReference>
<name>G9MMK5_HYPVG</name>
<evidence type="ECO:0000313" key="2">
    <source>
        <dbReference type="EMBL" id="EHK24573.1"/>
    </source>
</evidence>
<feature type="domain" description="Ricin B lectin" evidence="1">
    <location>
        <begin position="44"/>
        <end position="105"/>
    </location>
</feature>
<dbReference type="InParanoid" id="G9MMK5"/>
<keyword evidence="3" id="KW-1185">Reference proteome</keyword>
<dbReference type="OMA" id="LCCKWDN"/>
<dbReference type="HOGENOM" id="CLU_1731705_0_0_1"/>
<dbReference type="VEuPathDB" id="FungiDB:TRIVIDRAFT_61360"/>
<dbReference type="OrthoDB" id="432447at2759"/>
<sequence>MLLGNGSDELCPGQVYVLSIFNTNSVLTAINGEDLNLREFDDSRNQKWRLDPHIENRLTFVNVATGHCLGANPAHGYLCCKWDNFEPAEQFKMIPQRTGGYRVYNYWGNRPRLVTRQGNEDFLRTTTVGDAFVTIGVHGVDALNSESASLL</sequence>
<dbReference type="Proteomes" id="UP000007115">
    <property type="component" value="Unassembled WGS sequence"/>
</dbReference>
<gene>
    <name evidence="2" type="ORF">TRIVIDRAFT_61360</name>
</gene>
<evidence type="ECO:0000259" key="1">
    <source>
        <dbReference type="Pfam" id="PF14200"/>
    </source>
</evidence>
<dbReference type="Gene3D" id="2.80.10.50">
    <property type="match status" value="1"/>
</dbReference>
<dbReference type="EMBL" id="ABDF02000004">
    <property type="protein sequence ID" value="EHK24573.1"/>
    <property type="molecule type" value="Genomic_DNA"/>
</dbReference>
<dbReference type="GeneID" id="25796214"/>
<evidence type="ECO:0000313" key="3">
    <source>
        <dbReference type="Proteomes" id="UP000007115"/>
    </source>
</evidence>
<dbReference type="AlphaFoldDB" id="G9MMK5"/>
<accession>G9MMK5</accession>
<reference evidence="2 3" key="1">
    <citation type="journal article" date="2011" name="Genome Biol.">
        <title>Comparative genome sequence analysis underscores mycoparasitism as the ancestral life style of Trichoderma.</title>
        <authorList>
            <person name="Kubicek C.P."/>
            <person name="Herrera-Estrella A."/>
            <person name="Seidl-Seiboth V."/>
            <person name="Martinez D.A."/>
            <person name="Druzhinina I.S."/>
            <person name="Thon M."/>
            <person name="Zeilinger S."/>
            <person name="Casas-Flores S."/>
            <person name="Horwitz B.A."/>
            <person name="Mukherjee P.K."/>
            <person name="Mukherjee M."/>
            <person name="Kredics L."/>
            <person name="Alcaraz L.D."/>
            <person name="Aerts A."/>
            <person name="Antal Z."/>
            <person name="Atanasova L."/>
            <person name="Cervantes-Badillo M.G."/>
            <person name="Challacombe J."/>
            <person name="Chertkov O."/>
            <person name="McCluskey K."/>
            <person name="Coulpier F."/>
            <person name="Deshpande N."/>
            <person name="von Doehren H."/>
            <person name="Ebbole D.J."/>
            <person name="Esquivel-Naranjo E.U."/>
            <person name="Fekete E."/>
            <person name="Flipphi M."/>
            <person name="Glaser F."/>
            <person name="Gomez-Rodriguez E.Y."/>
            <person name="Gruber S."/>
            <person name="Han C."/>
            <person name="Henrissat B."/>
            <person name="Hermosa R."/>
            <person name="Hernandez-Onate M."/>
            <person name="Karaffa L."/>
            <person name="Kosti I."/>
            <person name="Le Crom S."/>
            <person name="Lindquist E."/>
            <person name="Lucas S."/>
            <person name="Luebeck M."/>
            <person name="Luebeck P.S."/>
            <person name="Margeot A."/>
            <person name="Metz B."/>
            <person name="Misra M."/>
            <person name="Nevalainen H."/>
            <person name="Omann M."/>
            <person name="Packer N."/>
            <person name="Perrone G."/>
            <person name="Uresti-Rivera E.E."/>
            <person name="Salamov A."/>
            <person name="Schmoll M."/>
            <person name="Seiboth B."/>
            <person name="Shapiro H."/>
            <person name="Sukno S."/>
            <person name="Tamayo-Ramos J.A."/>
            <person name="Tisch D."/>
            <person name="Wiest A."/>
            <person name="Wilkinson H.H."/>
            <person name="Zhang M."/>
            <person name="Coutinho P.M."/>
            <person name="Kenerley C.M."/>
            <person name="Monte E."/>
            <person name="Baker S.E."/>
            <person name="Grigoriev I.V."/>
        </authorList>
    </citation>
    <scope>NUCLEOTIDE SEQUENCE [LARGE SCALE GENOMIC DNA]</scope>
    <source>
        <strain evidence="3">Gv29-8 / FGSC 10586</strain>
    </source>
</reference>
<dbReference type="InterPro" id="IPR035992">
    <property type="entry name" value="Ricin_B-like_lectins"/>
</dbReference>
<comment type="caution">
    <text evidence="2">The sequence shown here is derived from an EMBL/GenBank/DDBJ whole genome shotgun (WGS) entry which is preliminary data.</text>
</comment>
<organism evidence="2 3">
    <name type="scientific">Hypocrea virens (strain Gv29-8 / FGSC 10586)</name>
    <name type="common">Gliocladium virens</name>
    <name type="synonym">Trichoderma virens</name>
    <dbReference type="NCBI Taxonomy" id="413071"/>
    <lineage>
        <taxon>Eukaryota</taxon>
        <taxon>Fungi</taxon>
        <taxon>Dikarya</taxon>
        <taxon>Ascomycota</taxon>
        <taxon>Pezizomycotina</taxon>
        <taxon>Sordariomycetes</taxon>
        <taxon>Hypocreomycetidae</taxon>
        <taxon>Hypocreales</taxon>
        <taxon>Hypocreaceae</taxon>
        <taxon>Trichoderma</taxon>
    </lineage>
</organism>
<dbReference type="InterPro" id="IPR000772">
    <property type="entry name" value="Ricin_B_lectin"/>
</dbReference>
<dbReference type="RefSeq" id="XP_013958776.1">
    <property type="nucleotide sequence ID" value="XM_014103301.1"/>
</dbReference>
<protein>
    <recommendedName>
        <fullName evidence="1">Ricin B lectin domain-containing protein</fullName>
    </recommendedName>
</protein>